<evidence type="ECO:0000256" key="4">
    <source>
        <dbReference type="PIRSR" id="PIRSR005902-1"/>
    </source>
</evidence>
<dbReference type="CDD" id="cd01310">
    <property type="entry name" value="TatD_DNAse"/>
    <property type="match status" value="1"/>
</dbReference>
<dbReference type="InterPro" id="IPR032466">
    <property type="entry name" value="Metal_Hydrolase"/>
</dbReference>
<comment type="caution">
    <text evidence="5">The sequence shown here is derived from an EMBL/GenBank/DDBJ whole genome shotgun (WGS) entry which is preliminary data.</text>
</comment>
<dbReference type="FunFam" id="3.20.20.140:FF:000005">
    <property type="entry name" value="TatD family hydrolase"/>
    <property type="match status" value="1"/>
</dbReference>
<feature type="binding site" evidence="4">
    <location>
        <position position="95"/>
    </location>
    <ligand>
        <name>a divalent metal cation</name>
        <dbReference type="ChEBI" id="CHEBI:60240"/>
        <label>1</label>
    </ligand>
</feature>
<dbReference type="Proteomes" id="UP000652681">
    <property type="component" value="Unassembled WGS sequence"/>
</dbReference>
<dbReference type="GO" id="GO:0004536">
    <property type="term" value="F:DNA nuclease activity"/>
    <property type="evidence" value="ECO:0007669"/>
    <property type="project" value="InterPro"/>
</dbReference>
<dbReference type="RefSeq" id="WP_216714141.1">
    <property type="nucleotide sequence ID" value="NZ_JACVEL010000005.1"/>
</dbReference>
<keyword evidence="6" id="KW-1185">Reference proteome</keyword>
<comment type="similarity">
    <text evidence="1">Belongs to the metallo-dependent hydrolases superfamily. TatD-type hydrolase family.</text>
</comment>
<dbReference type="SUPFAM" id="SSF51556">
    <property type="entry name" value="Metallo-dependent hydrolases"/>
    <property type="match status" value="1"/>
</dbReference>
<accession>A0A8J6TTE3</accession>
<dbReference type="PROSITE" id="PS01091">
    <property type="entry name" value="TATD_3"/>
    <property type="match status" value="1"/>
</dbReference>
<dbReference type="Gene3D" id="3.20.20.140">
    <property type="entry name" value="Metal-dependent hydrolases"/>
    <property type="match status" value="1"/>
</dbReference>
<dbReference type="PANTHER" id="PTHR46124">
    <property type="entry name" value="D-AMINOACYL-TRNA DEACYLASE"/>
    <property type="match status" value="1"/>
</dbReference>
<feature type="binding site" evidence="4">
    <location>
        <position position="206"/>
    </location>
    <ligand>
        <name>a divalent metal cation</name>
        <dbReference type="ChEBI" id="CHEBI:60240"/>
        <label>1</label>
    </ligand>
</feature>
<evidence type="ECO:0000256" key="2">
    <source>
        <dbReference type="ARBA" id="ARBA00022723"/>
    </source>
</evidence>
<evidence type="ECO:0000256" key="3">
    <source>
        <dbReference type="ARBA" id="ARBA00022801"/>
    </source>
</evidence>
<dbReference type="EMBL" id="JACVEL010000005">
    <property type="protein sequence ID" value="MBC9812699.1"/>
    <property type="molecule type" value="Genomic_DNA"/>
</dbReference>
<dbReference type="GO" id="GO:0005829">
    <property type="term" value="C:cytosol"/>
    <property type="evidence" value="ECO:0007669"/>
    <property type="project" value="TreeGrafter"/>
</dbReference>
<dbReference type="AlphaFoldDB" id="A0A8J6TTE3"/>
<evidence type="ECO:0000313" key="5">
    <source>
        <dbReference type="EMBL" id="MBC9812699.1"/>
    </source>
</evidence>
<dbReference type="InterPro" id="IPR018228">
    <property type="entry name" value="DNase_TatD-rel_CS"/>
</dbReference>
<feature type="binding site" evidence="4">
    <location>
        <position position="8"/>
    </location>
    <ligand>
        <name>a divalent metal cation</name>
        <dbReference type="ChEBI" id="CHEBI:60240"/>
        <label>1</label>
    </ligand>
</feature>
<organism evidence="5 6">
    <name type="scientific">Taishania pollutisoli</name>
    <dbReference type="NCBI Taxonomy" id="2766479"/>
    <lineage>
        <taxon>Bacteria</taxon>
        <taxon>Pseudomonadati</taxon>
        <taxon>Bacteroidota</taxon>
        <taxon>Flavobacteriia</taxon>
        <taxon>Flavobacteriales</taxon>
        <taxon>Crocinitomicaceae</taxon>
        <taxon>Taishania</taxon>
    </lineage>
</organism>
<dbReference type="GO" id="GO:0016788">
    <property type="term" value="F:hydrolase activity, acting on ester bonds"/>
    <property type="evidence" value="ECO:0007669"/>
    <property type="project" value="InterPro"/>
</dbReference>
<feature type="binding site" evidence="4">
    <location>
        <position position="156"/>
    </location>
    <ligand>
        <name>a divalent metal cation</name>
        <dbReference type="ChEBI" id="CHEBI:60240"/>
        <label>2</label>
    </ligand>
</feature>
<keyword evidence="2 4" id="KW-0479">Metal-binding</keyword>
<evidence type="ECO:0000313" key="6">
    <source>
        <dbReference type="Proteomes" id="UP000652681"/>
    </source>
</evidence>
<dbReference type="NCBIfam" id="TIGR00010">
    <property type="entry name" value="YchF/TatD family DNA exonuclease"/>
    <property type="match status" value="1"/>
</dbReference>
<protein>
    <submittedName>
        <fullName evidence="5">TatD family hydrolase</fullName>
    </submittedName>
</protein>
<evidence type="ECO:0000256" key="1">
    <source>
        <dbReference type="ARBA" id="ARBA00009275"/>
    </source>
</evidence>
<reference evidence="5" key="1">
    <citation type="submission" date="2020-09" db="EMBL/GenBank/DDBJ databases">
        <title>Taishania pollutisoli gen. nov., sp. nov., Isolated from Tetrabromobisphenol A-Contaminated Soil.</title>
        <authorList>
            <person name="Chen Q."/>
        </authorList>
    </citation>
    <scope>NUCLEOTIDE SEQUENCE</scope>
    <source>
        <strain evidence="5">CZZ-1</strain>
    </source>
</reference>
<name>A0A8J6TTE3_9FLAO</name>
<dbReference type="PROSITE" id="PS01090">
    <property type="entry name" value="TATD_2"/>
    <property type="match status" value="1"/>
</dbReference>
<feature type="binding site" evidence="4">
    <location>
        <position position="131"/>
    </location>
    <ligand>
        <name>a divalent metal cation</name>
        <dbReference type="ChEBI" id="CHEBI:60240"/>
        <label>2</label>
    </ligand>
</feature>
<sequence>MFIDTHTHLFSEAFNEDRNEVVKRAVDNGITQLLLPNIDVASIQPMFDLAAQFPDNCLPMVGLHPGSVGADVEKDLSIIKEALYTHREQCIAVGEIGMDLYWDKTFVAEQEYAFREQIQWAKDLQLPIAIHARDAFDEIFSVLDALNDDRLTGVFHCFTGTYEQAQHALSYSGFKLGIGGVVTYKTSELPEVLKRIDLQHIILETDSPFLPPVPYRGKRNESAYLLHVAEKLTEVYGVTQAEIAAITTKNARELFHL</sequence>
<proteinExistence type="inferred from homology"/>
<dbReference type="InterPro" id="IPR015991">
    <property type="entry name" value="TatD/YcfH-like"/>
</dbReference>
<dbReference type="PIRSF" id="PIRSF005902">
    <property type="entry name" value="DNase_TatD"/>
    <property type="match status" value="1"/>
</dbReference>
<dbReference type="PANTHER" id="PTHR46124:SF4">
    <property type="entry name" value="HYDROLASE TATD"/>
    <property type="match status" value="1"/>
</dbReference>
<keyword evidence="3 5" id="KW-0378">Hydrolase</keyword>
<dbReference type="Pfam" id="PF01026">
    <property type="entry name" value="TatD_DNase"/>
    <property type="match status" value="1"/>
</dbReference>
<feature type="binding site" evidence="4">
    <location>
        <position position="6"/>
    </location>
    <ligand>
        <name>a divalent metal cation</name>
        <dbReference type="ChEBI" id="CHEBI:60240"/>
        <label>1</label>
    </ligand>
</feature>
<gene>
    <name evidence="5" type="ORF">H9Y05_09475</name>
</gene>
<dbReference type="InterPro" id="IPR001130">
    <property type="entry name" value="TatD-like"/>
</dbReference>
<dbReference type="GO" id="GO:0046872">
    <property type="term" value="F:metal ion binding"/>
    <property type="evidence" value="ECO:0007669"/>
    <property type="project" value="UniProtKB-KW"/>
</dbReference>